<dbReference type="Gene3D" id="3.40.50.300">
    <property type="entry name" value="P-loop containing nucleotide triphosphate hydrolases"/>
    <property type="match status" value="1"/>
</dbReference>
<dbReference type="VEuPathDB" id="FungiDB:MUCCIDRAFT_146529"/>
<evidence type="ECO:0000256" key="4">
    <source>
        <dbReference type="ARBA" id="ARBA00022763"/>
    </source>
</evidence>
<sequence>MDEDDEDEYRQDDFLDEDDTNLDDEEQTSNKRASRKLDEIYDDDGSELNFRKRLQDWVHNRKIMRYQKAHVSCLRLEQDESSNDNDAQEQFEPHPNFDDIEFDGGMRVPGELWDCLFDYQKTCVQWLWELHRQKVGGILGDEMGLGKTIQVIAFLSGLYYSQILGPGQPSIIVCPATVMKQWVQEFHKWWPPLRVAILHSSGTGVKNPIHGKGKNKAASRKKAKNARSSTKSILTTKAGRNAAALVEQYVKDGGILITTYSGVQSYREILLKHRWGYVVLDEGHKIRNPDSGTTLAIKQFKTPHRIILSGTPIQNNLKELWSLFDFIFPGRLGTLPIFQTQFSVPIGIGGYANATNVQVQTAYKCACMLRDLIHPYLLRRMKADVASDLPKKNEQVLFCKLTKPQRSAYLKFISSKDMDAILERRRQVLFGIDIVRKICNHPDIMDLTLPHTDPDYGNPERSGKMIVVRALLKMWKQQQHRVLLFCQTRQMLDILEIMMKRSHYRYLRMDGTTPVGQRIAMVNEFNTVPDIFVFLLTTKVGGLGLNLTGADRVILFDPDWNPSTDMQARERAWRLGQKKEVTVYRLMTSGTIEEKIYHRQIYKQFLTNKILKDPKQRRFFDASNLQSLFTLGAEDAEGTETGDLFKGTEIKYNDTPKKKKKRKNGDDERDLIAIEGVNSLERYAGERLEEEERRKEREQMEANDNTDGEDHVLKSLFEMTGIQSALQHDQIMDSASHDAVFVEREATLIAERAAAALKESRRQRRQMDIGTPTWTGRSGAAGAPRFALQNRADTPPPRFGQSPTFSTHTTNGARPSSTSLLARMKERRAMETGKSASPQPQASVSILDNAAREGMIVKIRDYLSTHNGRGTSQDIIDALDMSVNQEQIIMFRKMLQAIATFKKDQTGKGFWMLKEDYL</sequence>
<dbReference type="OrthoDB" id="413460at2759"/>
<keyword evidence="9" id="KW-0234">DNA repair</keyword>
<dbReference type="Pfam" id="PF25875">
    <property type="entry name" value="WHD_Rad26_CSB"/>
    <property type="match status" value="1"/>
</dbReference>
<dbReference type="GO" id="GO:0005634">
    <property type="term" value="C:nucleus"/>
    <property type="evidence" value="ECO:0007669"/>
    <property type="project" value="TreeGrafter"/>
</dbReference>
<dbReference type="CDD" id="cd18000">
    <property type="entry name" value="DEXHc_ERCC6"/>
    <property type="match status" value="1"/>
</dbReference>
<dbReference type="CDD" id="cd18793">
    <property type="entry name" value="SF2_C_SNF"/>
    <property type="match status" value="1"/>
</dbReference>
<dbReference type="PANTHER" id="PTHR45629">
    <property type="entry name" value="SNF2/RAD54 FAMILY MEMBER"/>
    <property type="match status" value="1"/>
</dbReference>
<keyword evidence="6" id="KW-0347">Helicase</keyword>
<dbReference type="InterPro" id="IPR000330">
    <property type="entry name" value="SNF2_N"/>
</dbReference>
<evidence type="ECO:0000256" key="5">
    <source>
        <dbReference type="ARBA" id="ARBA00022801"/>
    </source>
</evidence>
<dbReference type="GO" id="GO:0005524">
    <property type="term" value="F:ATP binding"/>
    <property type="evidence" value="ECO:0007669"/>
    <property type="project" value="InterPro"/>
</dbReference>
<feature type="region of interest" description="Disordered" evidence="11">
    <location>
        <begin position="687"/>
        <end position="707"/>
    </location>
</feature>
<organism evidence="14 15">
    <name type="scientific">Mucor lusitanicus CBS 277.49</name>
    <dbReference type="NCBI Taxonomy" id="747725"/>
    <lineage>
        <taxon>Eukaryota</taxon>
        <taxon>Fungi</taxon>
        <taxon>Fungi incertae sedis</taxon>
        <taxon>Mucoromycota</taxon>
        <taxon>Mucoromycotina</taxon>
        <taxon>Mucoromycetes</taxon>
        <taxon>Mucorales</taxon>
        <taxon>Mucorineae</taxon>
        <taxon>Mucoraceae</taxon>
        <taxon>Mucor</taxon>
    </lineage>
</organism>
<feature type="region of interest" description="Disordered" evidence="11">
    <location>
        <begin position="791"/>
        <end position="816"/>
    </location>
</feature>
<keyword evidence="15" id="KW-1185">Reference proteome</keyword>
<dbReference type="GO" id="GO:0008094">
    <property type="term" value="F:ATP-dependent activity, acting on DNA"/>
    <property type="evidence" value="ECO:0007669"/>
    <property type="project" value="TreeGrafter"/>
</dbReference>
<keyword evidence="4" id="KW-0227">DNA damage</keyword>
<dbReference type="SUPFAM" id="SSF52540">
    <property type="entry name" value="P-loop containing nucleoside triphosphate hydrolases"/>
    <property type="match status" value="2"/>
</dbReference>
<accession>A0A168JIL1</accession>
<dbReference type="EMBL" id="AMYB01000006">
    <property type="protein sequence ID" value="OAD01245.1"/>
    <property type="molecule type" value="Genomic_DNA"/>
</dbReference>
<comment type="subcellular location">
    <subcellularLocation>
        <location evidence="1">Nucleus</location>
    </subcellularLocation>
</comment>
<evidence type="ECO:0000313" key="15">
    <source>
        <dbReference type="Proteomes" id="UP000077051"/>
    </source>
</evidence>
<dbReference type="SMART" id="SM00490">
    <property type="entry name" value="HELICc"/>
    <property type="match status" value="1"/>
</dbReference>
<dbReference type="InterPro" id="IPR014001">
    <property type="entry name" value="Helicase_ATP-bd"/>
</dbReference>
<proteinExistence type="inferred from homology"/>
<comment type="caution">
    <text evidence="14">The sequence shown here is derived from an EMBL/GenBank/DDBJ whole genome shotgun (WGS) entry which is preliminary data.</text>
</comment>
<feature type="domain" description="Helicase C-terminal" evidence="13">
    <location>
        <begin position="467"/>
        <end position="623"/>
    </location>
</feature>
<feature type="region of interest" description="Disordered" evidence="11">
    <location>
        <begin position="208"/>
        <end position="230"/>
    </location>
</feature>
<dbReference type="STRING" id="747725.A0A168JIL1"/>
<keyword evidence="3" id="KW-0547">Nucleotide-binding</keyword>
<keyword evidence="10" id="KW-0539">Nucleus</keyword>
<evidence type="ECO:0000256" key="7">
    <source>
        <dbReference type="ARBA" id="ARBA00022840"/>
    </source>
</evidence>
<evidence type="ECO:0008006" key="16">
    <source>
        <dbReference type="Google" id="ProtNLM"/>
    </source>
</evidence>
<keyword evidence="5" id="KW-0378">Hydrolase</keyword>
<comment type="similarity">
    <text evidence="2">Belongs to the SNF2/RAD54 helicase family.</text>
</comment>
<dbReference type="CDD" id="cd22254">
    <property type="entry name" value="CSB_WHD"/>
    <property type="match status" value="1"/>
</dbReference>
<feature type="region of interest" description="Disordered" evidence="11">
    <location>
        <begin position="1"/>
        <end position="38"/>
    </location>
</feature>
<evidence type="ECO:0000259" key="12">
    <source>
        <dbReference type="PROSITE" id="PS51192"/>
    </source>
</evidence>
<feature type="compositionally biased region" description="Basic and acidic residues" evidence="11">
    <location>
        <begin position="687"/>
        <end position="700"/>
    </location>
</feature>
<evidence type="ECO:0000256" key="6">
    <source>
        <dbReference type="ARBA" id="ARBA00022806"/>
    </source>
</evidence>
<dbReference type="GO" id="GO:0006283">
    <property type="term" value="P:transcription-coupled nucleotide-excision repair"/>
    <property type="evidence" value="ECO:0007669"/>
    <property type="project" value="TreeGrafter"/>
</dbReference>
<evidence type="ECO:0000256" key="9">
    <source>
        <dbReference type="ARBA" id="ARBA00023204"/>
    </source>
</evidence>
<dbReference type="InterPro" id="IPR049730">
    <property type="entry name" value="SNF2/RAD54-like_C"/>
</dbReference>
<dbReference type="Pfam" id="PF00176">
    <property type="entry name" value="SNF2-rel_dom"/>
    <property type="match status" value="1"/>
</dbReference>
<evidence type="ECO:0000256" key="8">
    <source>
        <dbReference type="ARBA" id="ARBA00023125"/>
    </source>
</evidence>
<feature type="compositionally biased region" description="Acidic residues" evidence="11">
    <location>
        <begin position="1"/>
        <end position="27"/>
    </location>
</feature>
<keyword evidence="7" id="KW-0067">ATP-binding</keyword>
<reference evidence="14 15" key="1">
    <citation type="submission" date="2015-06" db="EMBL/GenBank/DDBJ databases">
        <title>Expansion of signal transduction pathways in fungi by whole-genome duplication.</title>
        <authorList>
            <consortium name="DOE Joint Genome Institute"/>
            <person name="Corrochano L.M."/>
            <person name="Kuo A."/>
            <person name="Marcet-Houben M."/>
            <person name="Polaino S."/>
            <person name="Salamov A."/>
            <person name="Villalobos J.M."/>
            <person name="Alvarez M.I."/>
            <person name="Avalos J."/>
            <person name="Benito E.P."/>
            <person name="Benoit I."/>
            <person name="Burger G."/>
            <person name="Camino L.P."/>
            <person name="Canovas D."/>
            <person name="Cerda-Olmedo E."/>
            <person name="Cheng J.-F."/>
            <person name="Dominguez A."/>
            <person name="Elias M."/>
            <person name="Eslava A.P."/>
            <person name="Glaser F."/>
            <person name="Grimwood J."/>
            <person name="Gutierrez G."/>
            <person name="Heitman J."/>
            <person name="Henrissat B."/>
            <person name="Iturriaga E.A."/>
            <person name="Lang B.F."/>
            <person name="Lavin J.L."/>
            <person name="Lee S."/>
            <person name="Li W."/>
            <person name="Lindquist E."/>
            <person name="Lopez-Garcia S."/>
            <person name="Luque E.M."/>
            <person name="Marcos A.T."/>
            <person name="Martin J."/>
            <person name="Mccluskey K."/>
            <person name="Medina H.R."/>
            <person name="Miralles-Duran A."/>
            <person name="Miyazaki A."/>
            <person name="Munoz-Torres E."/>
            <person name="Oguiza J.A."/>
            <person name="Ohm R."/>
            <person name="Olmedo M."/>
            <person name="Orejas M."/>
            <person name="Ortiz-Castellanos L."/>
            <person name="Pisabarro A.G."/>
            <person name="Rodriguez-Romero J."/>
            <person name="Ruiz-Herrera J."/>
            <person name="Ruiz-Vazquez R."/>
            <person name="Sanz C."/>
            <person name="Schackwitz W."/>
            <person name="Schmutz J."/>
            <person name="Shahriari M."/>
            <person name="Shelest E."/>
            <person name="Silva-Franco F."/>
            <person name="Soanes D."/>
            <person name="Syed K."/>
            <person name="Tagua V.G."/>
            <person name="Talbot N.J."/>
            <person name="Thon M."/>
            <person name="De Vries R.P."/>
            <person name="Wiebenga A."/>
            <person name="Yadav J.S."/>
            <person name="Braun E.L."/>
            <person name="Baker S."/>
            <person name="Garre V."/>
            <person name="Horwitz B."/>
            <person name="Torres-Martinez S."/>
            <person name="Idnurm A."/>
            <person name="Herrera-Estrella A."/>
            <person name="Gabaldon T."/>
            <person name="Grigoriev I.V."/>
        </authorList>
    </citation>
    <scope>NUCLEOTIDE SEQUENCE [LARGE SCALE GENOMIC DNA]</scope>
    <source>
        <strain evidence="14 15">CBS 277.49</strain>
    </source>
</reference>
<evidence type="ECO:0000313" key="14">
    <source>
        <dbReference type="EMBL" id="OAD01245.1"/>
    </source>
</evidence>
<dbReference type="InterPro" id="IPR027417">
    <property type="entry name" value="P-loop_NTPase"/>
</dbReference>
<dbReference type="PROSITE" id="PS51194">
    <property type="entry name" value="HELICASE_CTER"/>
    <property type="match status" value="1"/>
</dbReference>
<dbReference type="AlphaFoldDB" id="A0A168JIL1"/>
<dbReference type="Proteomes" id="UP000077051">
    <property type="component" value="Unassembled WGS sequence"/>
</dbReference>
<evidence type="ECO:0000256" key="1">
    <source>
        <dbReference type="ARBA" id="ARBA00004123"/>
    </source>
</evidence>
<dbReference type="Gene3D" id="3.40.50.10810">
    <property type="entry name" value="Tandem AAA-ATPase domain"/>
    <property type="match status" value="1"/>
</dbReference>
<dbReference type="PROSITE" id="PS51192">
    <property type="entry name" value="HELICASE_ATP_BIND_1"/>
    <property type="match status" value="1"/>
</dbReference>
<gene>
    <name evidence="14" type="ORF">MUCCIDRAFT_146529</name>
</gene>
<dbReference type="InterPro" id="IPR001650">
    <property type="entry name" value="Helicase_C-like"/>
</dbReference>
<dbReference type="InterPro" id="IPR058951">
    <property type="entry name" value="WHD_Rad26_CSB-like"/>
</dbReference>
<feature type="compositionally biased region" description="Basic residues" evidence="11">
    <location>
        <begin position="209"/>
        <end position="225"/>
    </location>
</feature>
<dbReference type="GO" id="GO:0016787">
    <property type="term" value="F:hydrolase activity"/>
    <property type="evidence" value="ECO:0007669"/>
    <property type="project" value="UniProtKB-KW"/>
</dbReference>
<evidence type="ECO:0000256" key="2">
    <source>
        <dbReference type="ARBA" id="ARBA00007025"/>
    </source>
</evidence>
<dbReference type="InterPro" id="IPR038718">
    <property type="entry name" value="SNF2-like_sf"/>
</dbReference>
<dbReference type="Pfam" id="PF00271">
    <property type="entry name" value="Helicase_C"/>
    <property type="match status" value="1"/>
</dbReference>
<dbReference type="FunFam" id="3.40.50.10810:FF:000094">
    <property type="entry name" value="DNA excision repair protein ERCC-6"/>
    <property type="match status" value="1"/>
</dbReference>
<name>A0A168JIL1_MUCCL</name>
<dbReference type="PANTHER" id="PTHR45629:SF7">
    <property type="entry name" value="DNA EXCISION REPAIR PROTEIN ERCC-6-RELATED"/>
    <property type="match status" value="1"/>
</dbReference>
<evidence type="ECO:0000256" key="3">
    <source>
        <dbReference type="ARBA" id="ARBA00022741"/>
    </source>
</evidence>
<evidence type="ECO:0000256" key="11">
    <source>
        <dbReference type="SAM" id="MobiDB-lite"/>
    </source>
</evidence>
<keyword evidence="8" id="KW-0238">DNA-binding</keyword>
<protein>
    <recommendedName>
        <fullName evidence="16">Homeodomain-like DNA binding domain-containing transcription factor</fullName>
    </recommendedName>
</protein>
<evidence type="ECO:0000259" key="13">
    <source>
        <dbReference type="PROSITE" id="PS51194"/>
    </source>
</evidence>
<feature type="compositionally biased region" description="Polar residues" evidence="11">
    <location>
        <begin position="801"/>
        <end position="816"/>
    </location>
</feature>
<dbReference type="SMART" id="SM00487">
    <property type="entry name" value="DEXDc"/>
    <property type="match status" value="1"/>
</dbReference>
<feature type="domain" description="Helicase ATP-binding" evidence="12">
    <location>
        <begin position="128"/>
        <end position="330"/>
    </location>
</feature>
<dbReference type="InterPro" id="IPR050496">
    <property type="entry name" value="SNF2_RAD54_helicase_repair"/>
</dbReference>
<evidence type="ECO:0000256" key="10">
    <source>
        <dbReference type="ARBA" id="ARBA00023242"/>
    </source>
</evidence>